<dbReference type="SUPFAM" id="SSF52540">
    <property type="entry name" value="P-loop containing nucleoside triphosphate hydrolases"/>
    <property type="match status" value="1"/>
</dbReference>
<organism evidence="6 7">
    <name type="scientific">Serendipita vermifera MAFF 305830</name>
    <dbReference type="NCBI Taxonomy" id="933852"/>
    <lineage>
        <taxon>Eukaryota</taxon>
        <taxon>Fungi</taxon>
        <taxon>Dikarya</taxon>
        <taxon>Basidiomycota</taxon>
        <taxon>Agaricomycotina</taxon>
        <taxon>Agaricomycetes</taxon>
        <taxon>Sebacinales</taxon>
        <taxon>Serendipitaceae</taxon>
        <taxon>Serendipita</taxon>
    </lineage>
</organism>
<dbReference type="InterPro" id="IPR022812">
    <property type="entry name" value="Dynamin"/>
</dbReference>
<feature type="compositionally biased region" description="Acidic residues" evidence="3">
    <location>
        <begin position="757"/>
        <end position="770"/>
    </location>
</feature>
<protein>
    <recommendedName>
        <fullName evidence="8">GED domain-containing protein</fullName>
    </recommendedName>
</protein>
<reference evidence="6 7" key="1">
    <citation type="submission" date="2014-04" db="EMBL/GenBank/DDBJ databases">
        <authorList>
            <consortium name="DOE Joint Genome Institute"/>
            <person name="Kuo A."/>
            <person name="Zuccaro A."/>
            <person name="Kohler A."/>
            <person name="Nagy L.G."/>
            <person name="Floudas D."/>
            <person name="Copeland A."/>
            <person name="Barry K.W."/>
            <person name="Cichocki N."/>
            <person name="Veneault-Fourrey C."/>
            <person name="LaButti K."/>
            <person name="Lindquist E.A."/>
            <person name="Lipzen A."/>
            <person name="Lundell T."/>
            <person name="Morin E."/>
            <person name="Murat C."/>
            <person name="Sun H."/>
            <person name="Tunlid A."/>
            <person name="Henrissat B."/>
            <person name="Grigoriev I.V."/>
            <person name="Hibbett D.S."/>
            <person name="Martin F."/>
            <person name="Nordberg H.P."/>
            <person name="Cantor M.N."/>
            <person name="Hua S.X."/>
        </authorList>
    </citation>
    <scope>NUCLEOTIDE SEQUENCE [LARGE SCALE GENOMIC DNA]</scope>
    <source>
        <strain evidence="6 7">MAFF 305830</strain>
    </source>
</reference>
<dbReference type="InterPro" id="IPR020850">
    <property type="entry name" value="GED_dom"/>
</dbReference>
<dbReference type="InterPro" id="IPR030381">
    <property type="entry name" value="G_DYNAMIN_dom"/>
</dbReference>
<evidence type="ECO:0000256" key="2">
    <source>
        <dbReference type="ARBA" id="ARBA00023134"/>
    </source>
</evidence>
<dbReference type="GO" id="GO:0005525">
    <property type="term" value="F:GTP binding"/>
    <property type="evidence" value="ECO:0007669"/>
    <property type="project" value="InterPro"/>
</dbReference>
<evidence type="ECO:0008006" key="8">
    <source>
        <dbReference type="Google" id="ProtNLM"/>
    </source>
</evidence>
<dbReference type="SMART" id="SM00302">
    <property type="entry name" value="GED"/>
    <property type="match status" value="1"/>
</dbReference>
<evidence type="ECO:0000256" key="1">
    <source>
        <dbReference type="ARBA" id="ARBA00022741"/>
    </source>
</evidence>
<evidence type="ECO:0000313" key="6">
    <source>
        <dbReference type="EMBL" id="KIM19795.1"/>
    </source>
</evidence>
<keyword evidence="2" id="KW-0342">GTP-binding</keyword>
<sequence>MSSESSLTFDEDAFVGGLSDPSSAHYVHRRSVLDLVNKLHSYGLQQQLDLPQIAVVGSQSVGKSSLIESISGITLPRAKGTCTRCPIECRLSRSTSSWSCEVYLRVARQVAEIPFGSVITTKADVEDRIRRAQFAILNPSRPASDFLGDLGRRDNEAKNEVSFSNDLISVRISGREVDDLSFVDLPGIIASVRDGGKEADIEQVRNLVMNFIKKPSCLILLVVSCETDIENQGARRLAKQVDRSGKRTIPVLTKPDRIAIGEHSNWLRLLSNEQERFKHGWYCVKQSDQQQLDIGISWNDARQNEIDFFTGTEPWSTLDESIKSRLGTQYLTGALGDILFKLICQRLPELLNEVESKVRRINEDLGDLPTKPSGDPVSIIWKMKAAFEKDVKQLIEGIPEAGITGMIQTFRREKDQFREAIFRQAPDFRPYNKTNPLPQKKGKDGSSGNPTTAKVAQTVDEDLLEPSGPRAPNTTVYLDEVLTIARNAVTREMPHNYPYAVKKHYVSRFTKSWPNPAHKLFEDMEHHFQKELRTLVSRHFSTFSPGGLFDAVWRTVLDQLKNRKERTLQKMQECIALEHEEPATINEHYLADYKRKFHARYKAARQIHINHSSDLQKLVNGEYQNDEIMHSALDSLRKMGLNDVKKDDLLRLIPPDTADDAIEIMSEVRAYYQVAFKRFIDYIPMIIDFELLKGFDRTLDDALFKGLALGEDQLRQRCSAFLKEDPGLVRRRELLYQDLERFESALYDLQNIPAVDGESDNDSQDAEDAPMADTGVHNTAVERPQSQGFPKAFTPSPAPSASFSPPSGSFYFGPVKK</sequence>
<dbReference type="PROSITE" id="PS51388">
    <property type="entry name" value="GED"/>
    <property type="match status" value="1"/>
</dbReference>
<evidence type="ECO:0000313" key="7">
    <source>
        <dbReference type="Proteomes" id="UP000054097"/>
    </source>
</evidence>
<dbReference type="InterPro" id="IPR045063">
    <property type="entry name" value="Dynamin_N"/>
</dbReference>
<dbReference type="AlphaFoldDB" id="A0A0C3A543"/>
<dbReference type="HOGENOM" id="CLU_008964_4_1_1"/>
<dbReference type="PRINTS" id="PR00195">
    <property type="entry name" value="DYNAMIN"/>
</dbReference>
<proteinExistence type="predicted"/>
<gene>
    <name evidence="6" type="ORF">M408DRAFT_176851</name>
</gene>
<dbReference type="GO" id="GO:0003924">
    <property type="term" value="F:GTPase activity"/>
    <property type="evidence" value="ECO:0007669"/>
    <property type="project" value="InterPro"/>
</dbReference>
<dbReference type="Gene3D" id="3.40.50.300">
    <property type="entry name" value="P-loop containing nucleotide triphosphate hydrolases"/>
    <property type="match status" value="1"/>
</dbReference>
<feature type="domain" description="GED" evidence="4">
    <location>
        <begin position="661"/>
        <end position="757"/>
    </location>
</feature>
<dbReference type="InterPro" id="IPR001401">
    <property type="entry name" value="Dynamin_GTPase"/>
</dbReference>
<dbReference type="InterPro" id="IPR027417">
    <property type="entry name" value="P-loop_NTPase"/>
</dbReference>
<name>A0A0C3A543_SERVB</name>
<accession>A0A0C3A543</accession>
<dbReference type="Pfam" id="PF00350">
    <property type="entry name" value="Dynamin_N"/>
    <property type="match status" value="1"/>
</dbReference>
<dbReference type="PANTHER" id="PTHR11566:SF131">
    <property type="entry name" value="GTPASE, PUTATIVE (AFU_ORTHOLOGUE AFUA_6G07630)-RELATED"/>
    <property type="match status" value="1"/>
</dbReference>
<dbReference type="GO" id="GO:0031623">
    <property type="term" value="P:receptor internalization"/>
    <property type="evidence" value="ECO:0007669"/>
    <property type="project" value="TreeGrafter"/>
</dbReference>
<feature type="region of interest" description="Disordered" evidence="3">
    <location>
        <begin position="754"/>
        <end position="817"/>
    </location>
</feature>
<dbReference type="Proteomes" id="UP000054097">
    <property type="component" value="Unassembled WGS sequence"/>
</dbReference>
<dbReference type="EMBL" id="KN824542">
    <property type="protein sequence ID" value="KIM19795.1"/>
    <property type="molecule type" value="Genomic_DNA"/>
</dbReference>
<dbReference type="GO" id="GO:0005874">
    <property type="term" value="C:microtubule"/>
    <property type="evidence" value="ECO:0007669"/>
    <property type="project" value="TreeGrafter"/>
</dbReference>
<dbReference type="SMART" id="SM00053">
    <property type="entry name" value="DYNc"/>
    <property type="match status" value="1"/>
</dbReference>
<dbReference type="Pfam" id="PF02212">
    <property type="entry name" value="GED"/>
    <property type="match status" value="1"/>
</dbReference>
<dbReference type="Pfam" id="PF01031">
    <property type="entry name" value="Dynamin_M"/>
    <property type="match status" value="1"/>
</dbReference>
<keyword evidence="1" id="KW-0547">Nucleotide-binding</keyword>
<dbReference type="PANTHER" id="PTHR11566">
    <property type="entry name" value="DYNAMIN"/>
    <property type="match status" value="1"/>
</dbReference>
<feature type="domain" description="Dynamin-type G" evidence="5">
    <location>
        <begin position="47"/>
        <end position="348"/>
    </location>
</feature>
<dbReference type="InterPro" id="IPR003130">
    <property type="entry name" value="GED"/>
</dbReference>
<reference evidence="7" key="2">
    <citation type="submission" date="2015-01" db="EMBL/GenBank/DDBJ databases">
        <title>Evolutionary Origins and Diversification of the Mycorrhizal Mutualists.</title>
        <authorList>
            <consortium name="DOE Joint Genome Institute"/>
            <consortium name="Mycorrhizal Genomics Consortium"/>
            <person name="Kohler A."/>
            <person name="Kuo A."/>
            <person name="Nagy L.G."/>
            <person name="Floudas D."/>
            <person name="Copeland A."/>
            <person name="Barry K.W."/>
            <person name="Cichocki N."/>
            <person name="Veneault-Fourrey C."/>
            <person name="LaButti K."/>
            <person name="Lindquist E.A."/>
            <person name="Lipzen A."/>
            <person name="Lundell T."/>
            <person name="Morin E."/>
            <person name="Murat C."/>
            <person name="Riley R."/>
            <person name="Ohm R."/>
            <person name="Sun H."/>
            <person name="Tunlid A."/>
            <person name="Henrissat B."/>
            <person name="Grigoriev I.V."/>
            <person name="Hibbett D.S."/>
            <person name="Martin F."/>
        </authorList>
    </citation>
    <scope>NUCLEOTIDE SEQUENCE [LARGE SCALE GENOMIC DNA]</scope>
    <source>
        <strain evidence="7">MAFF 305830</strain>
    </source>
</reference>
<dbReference type="GO" id="GO:0005886">
    <property type="term" value="C:plasma membrane"/>
    <property type="evidence" value="ECO:0007669"/>
    <property type="project" value="TreeGrafter"/>
</dbReference>
<dbReference type="OrthoDB" id="5061070at2759"/>
<dbReference type="GO" id="GO:0005737">
    <property type="term" value="C:cytoplasm"/>
    <property type="evidence" value="ECO:0007669"/>
    <property type="project" value="TreeGrafter"/>
</dbReference>
<evidence type="ECO:0000256" key="3">
    <source>
        <dbReference type="SAM" id="MobiDB-lite"/>
    </source>
</evidence>
<dbReference type="CDD" id="cd08771">
    <property type="entry name" value="DLP_1"/>
    <property type="match status" value="1"/>
</dbReference>
<dbReference type="InterPro" id="IPR000375">
    <property type="entry name" value="Dynamin_stalk"/>
</dbReference>
<feature type="region of interest" description="Disordered" evidence="3">
    <location>
        <begin position="428"/>
        <end position="452"/>
    </location>
</feature>
<dbReference type="Gene3D" id="1.20.120.1240">
    <property type="entry name" value="Dynamin, middle domain"/>
    <property type="match status" value="1"/>
</dbReference>
<feature type="compositionally biased region" description="Low complexity" evidence="3">
    <location>
        <begin position="789"/>
        <end position="817"/>
    </location>
</feature>
<keyword evidence="7" id="KW-1185">Reference proteome</keyword>
<dbReference type="GO" id="GO:0008017">
    <property type="term" value="F:microtubule binding"/>
    <property type="evidence" value="ECO:0007669"/>
    <property type="project" value="TreeGrafter"/>
</dbReference>
<dbReference type="STRING" id="933852.A0A0C3A543"/>
<dbReference type="PROSITE" id="PS51718">
    <property type="entry name" value="G_DYNAMIN_2"/>
    <property type="match status" value="1"/>
</dbReference>
<evidence type="ECO:0000259" key="4">
    <source>
        <dbReference type="PROSITE" id="PS51388"/>
    </source>
</evidence>
<evidence type="ECO:0000259" key="5">
    <source>
        <dbReference type="PROSITE" id="PS51718"/>
    </source>
</evidence>